<dbReference type="AlphaFoldDB" id="A0A453N701"/>
<dbReference type="EnsemblPlants" id="AET6Gv20248500.2">
    <property type="protein sequence ID" value="AET6Gv20248500.2"/>
    <property type="gene ID" value="AET6Gv20248500"/>
</dbReference>
<reference evidence="3" key="1">
    <citation type="journal article" date="2014" name="Science">
        <title>Ancient hybridizations among the ancestral genomes of bread wheat.</title>
        <authorList>
            <consortium name="International Wheat Genome Sequencing Consortium,"/>
            <person name="Marcussen T."/>
            <person name="Sandve S.R."/>
            <person name="Heier L."/>
            <person name="Spannagl M."/>
            <person name="Pfeifer M."/>
            <person name="Jakobsen K.S."/>
            <person name="Wulff B.B."/>
            <person name="Steuernagel B."/>
            <person name="Mayer K.F."/>
            <person name="Olsen O.A."/>
        </authorList>
    </citation>
    <scope>NUCLEOTIDE SEQUENCE [LARGE SCALE GENOMIC DNA]</scope>
    <source>
        <strain evidence="3">cv. AL8/78</strain>
    </source>
</reference>
<proteinExistence type="predicted"/>
<reference evidence="3" key="2">
    <citation type="journal article" date="2017" name="Nat. Plants">
        <title>The Aegilops tauschii genome reveals multiple impacts of transposons.</title>
        <authorList>
            <person name="Zhao G."/>
            <person name="Zou C."/>
            <person name="Li K."/>
            <person name="Wang K."/>
            <person name="Li T."/>
            <person name="Gao L."/>
            <person name="Zhang X."/>
            <person name="Wang H."/>
            <person name="Yang Z."/>
            <person name="Liu X."/>
            <person name="Jiang W."/>
            <person name="Mao L."/>
            <person name="Kong X."/>
            <person name="Jiao Y."/>
            <person name="Jia J."/>
        </authorList>
    </citation>
    <scope>NUCLEOTIDE SEQUENCE [LARGE SCALE GENOMIC DNA]</scope>
    <source>
        <strain evidence="3">cv. AL8/78</strain>
    </source>
</reference>
<evidence type="ECO:0000313" key="2">
    <source>
        <dbReference type="EnsemblPlants" id="AET6Gv20248500.2"/>
    </source>
</evidence>
<dbReference type="Gramene" id="AET6Gv20248500.2">
    <property type="protein sequence ID" value="AET6Gv20248500.2"/>
    <property type="gene ID" value="AET6Gv20248500"/>
</dbReference>
<protein>
    <submittedName>
        <fullName evidence="2">Uncharacterized protein</fullName>
    </submittedName>
</protein>
<evidence type="ECO:0000313" key="3">
    <source>
        <dbReference type="Proteomes" id="UP000015105"/>
    </source>
</evidence>
<feature type="region of interest" description="Disordered" evidence="1">
    <location>
        <begin position="83"/>
        <end position="110"/>
    </location>
</feature>
<evidence type="ECO:0000256" key="1">
    <source>
        <dbReference type="SAM" id="MobiDB-lite"/>
    </source>
</evidence>
<dbReference type="Proteomes" id="UP000015105">
    <property type="component" value="Chromosome 6D"/>
</dbReference>
<organism evidence="2 3">
    <name type="scientific">Aegilops tauschii subsp. strangulata</name>
    <name type="common">Goatgrass</name>
    <dbReference type="NCBI Taxonomy" id="200361"/>
    <lineage>
        <taxon>Eukaryota</taxon>
        <taxon>Viridiplantae</taxon>
        <taxon>Streptophyta</taxon>
        <taxon>Embryophyta</taxon>
        <taxon>Tracheophyta</taxon>
        <taxon>Spermatophyta</taxon>
        <taxon>Magnoliopsida</taxon>
        <taxon>Liliopsida</taxon>
        <taxon>Poales</taxon>
        <taxon>Poaceae</taxon>
        <taxon>BOP clade</taxon>
        <taxon>Pooideae</taxon>
        <taxon>Triticodae</taxon>
        <taxon>Triticeae</taxon>
        <taxon>Triticinae</taxon>
        <taxon>Aegilops</taxon>
    </lineage>
</organism>
<keyword evidence="3" id="KW-1185">Reference proteome</keyword>
<reference evidence="2" key="3">
    <citation type="journal article" date="2017" name="Nature">
        <title>Genome sequence of the progenitor of the wheat D genome Aegilops tauschii.</title>
        <authorList>
            <person name="Luo M.C."/>
            <person name="Gu Y.Q."/>
            <person name="Puiu D."/>
            <person name="Wang H."/>
            <person name="Twardziok S.O."/>
            <person name="Deal K.R."/>
            <person name="Huo N."/>
            <person name="Zhu T."/>
            <person name="Wang L."/>
            <person name="Wang Y."/>
            <person name="McGuire P.E."/>
            <person name="Liu S."/>
            <person name="Long H."/>
            <person name="Ramasamy R.K."/>
            <person name="Rodriguez J.C."/>
            <person name="Van S.L."/>
            <person name="Yuan L."/>
            <person name="Wang Z."/>
            <person name="Xia Z."/>
            <person name="Xiao L."/>
            <person name="Anderson O.D."/>
            <person name="Ouyang S."/>
            <person name="Liang Y."/>
            <person name="Zimin A.V."/>
            <person name="Pertea G."/>
            <person name="Qi P."/>
            <person name="Bennetzen J.L."/>
            <person name="Dai X."/>
            <person name="Dawson M.W."/>
            <person name="Muller H.G."/>
            <person name="Kugler K."/>
            <person name="Rivarola-Duarte L."/>
            <person name="Spannagl M."/>
            <person name="Mayer K.F.X."/>
            <person name="Lu F.H."/>
            <person name="Bevan M.W."/>
            <person name="Leroy P."/>
            <person name="Li P."/>
            <person name="You F.M."/>
            <person name="Sun Q."/>
            <person name="Liu Z."/>
            <person name="Lyons E."/>
            <person name="Wicker T."/>
            <person name="Salzberg S.L."/>
            <person name="Devos K.M."/>
            <person name="Dvorak J."/>
        </authorList>
    </citation>
    <scope>NUCLEOTIDE SEQUENCE [LARGE SCALE GENOMIC DNA]</scope>
    <source>
        <strain evidence="2">cv. AL8/78</strain>
    </source>
</reference>
<reference evidence="2" key="4">
    <citation type="submission" date="2019-03" db="UniProtKB">
        <authorList>
            <consortium name="EnsemblPlants"/>
        </authorList>
    </citation>
    <scope>IDENTIFICATION</scope>
</reference>
<accession>A0A453N701</accession>
<sequence>MARIVLCHRFYLHQSHARNGVAGIPCLLSRQLRRHTTSPPFPRSDGHGGRFTSEQGPYLAKMSHISTQIWTFLTTNITCALNRPHNQGRGTTSPPSPLLHKLGGGEHRRI</sequence>
<name>A0A453N701_AEGTS</name>
<reference evidence="2" key="5">
    <citation type="journal article" date="2021" name="G3 (Bethesda)">
        <title>Aegilops tauschii genome assembly Aet v5.0 features greater sequence contiguity and improved annotation.</title>
        <authorList>
            <person name="Wang L."/>
            <person name="Zhu T."/>
            <person name="Rodriguez J.C."/>
            <person name="Deal K.R."/>
            <person name="Dubcovsky J."/>
            <person name="McGuire P.E."/>
            <person name="Lux T."/>
            <person name="Spannagl M."/>
            <person name="Mayer K.F.X."/>
            <person name="Baldrich P."/>
            <person name="Meyers B.C."/>
            <person name="Huo N."/>
            <person name="Gu Y.Q."/>
            <person name="Zhou H."/>
            <person name="Devos K.M."/>
            <person name="Bennetzen J.L."/>
            <person name="Unver T."/>
            <person name="Budak H."/>
            <person name="Gulick P.J."/>
            <person name="Galiba G."/>
            <person name="Kalapos B."/>
            <person name="Nelson D.R."/>
            <person name="Li P."/>
            <person name="You F.M."/>
            <person name="Luo M.C."/>
            <person name="Dvorak J."/>
        </authorList>
    </citation>
    <scope>NUCLEOTIDE SEQUENCE [LARGE SCALE GENOMIC DNA]</scope>
    <source>
        <strain evidence="2">cv. AL8/78</strain>
    </source>
</reference>
<feature type="compositionally biased region" description="Polar residues" evidence="1">
    <location>
        <begin position="83"/>
        <end position="93"/>
    </location>
</feature>